<dbReference type="AlphaFoldDB" id="A0A839N5N5"/>
<comment type="caution">
    <text evidence="1">The sequence shown here is derived from an EMBL/GenBank/DDBJ whole genome shotgun (WGS) entry which is preliminary data.</text>
</comment>
<evidence type="ECO:0000313" key="2">
    <source>
        <dbReference type="Proteomes" id="UP000559182"/>
    </source>
</evidence>
<name>A0A839N5N5_9MICO</name>
<sequence>MTSMIHDLDRVLADHRASMSPQEFMEILIEATESTDTMTAAERSFLVEHGGVPADAVDPAHQTVALVRNAADTAAAQRHAVEQGYTTGQVATKFGMKPANIRRDVSNGRLYVAGRARTGEHVFPRWQFTDDGPLPGLRDVLAALPADHHPLDVAAFMTTPQQSLNGRSPAAWLATGGAVHVVAELADELGRQ</sequence>
<organism evidence="1 2">
    <name type="scientific">Flexivirga oryzae</name>
    <dbReference type="NCBI Taxonomy" id="1794944"/>
    <lineage>
        <taxon>Bacteria</taxon>
        <taxon>Bacillati</taxon>
        <taxon>Actinomycetota</taxon>
        <taxon>Actinomycetes</taxon>
        <taxon>Micrococcales</taxon>
        <taxon>Dermacoccaceae</taxon>
        <taxon>Flexivirga</taxon>
    </lineage>
</organism>
<dbReference type="RefSeq" id="WP_183317861.1">
    <property type="nucleotide sequence ID" value="NZ_JACHVQ010000001.1"/>
</dbReference>
<accession>A0A839N5N5</accession>
<gene>
    <name evidence="1" type="ORF">FHU39_000026</name>
</gene>
<keyword evidence="2" id="KW-1185">Reference proteome</keyword>
<evidence type="ECO:0000313" key="1">
    <source>
        <dbReference type="EMBL" id="MBB2890042.1"/>
    </source>
</evidence>
<evidence type="ECO:0008006" key="3">
    <source>
        <dbReference type="Google" id="ProtNLM"/>
    </source>
</evidence>
<dbReference type="EMBL" id="JACHVQ010000001">
    <property type="protein sequence ID" value="MBB2890042.1"/>
    <property type="molecule type" value="Genomic_DNA"/>
</dbReference>
<proteinExistence type="predicted"/>
<dbReference type="Proteomes" id="UP000559182">
    <property type="component" value="Unassembled WGS sequence"/>
</dbReference>
<protein>
    <recommendedName>
        <fullName evidence="3">DNA-binding protein</fullName>
    </recommendedName>
</protein>
<reference evidence="1 2" key="1">
    <citation type="submission" date="2020-08" db="EMBL/GenBank/DDBJ databases">
        <title>Sequencing the genomes of 1000 actinobacteria strains.</title>
        <authorList>
            <person name="Klenk H.-P."/>
        </authorList>
    </citation>
    <scope>NUCLEOTIDE SEQUENCE [LARGE SCALE GENOMIC DNA]</scope>
    <source>
        <strain evidence="1 2">DSM 105369</strain>
    </source>
</reference>